<name>A0A0J1FVF6_9FIRM</name>
<organism evidence="2 3">
    <name type="scientific">Desulfosporosinus acididurans</name>
    <dbReference type="NCBI Taxonomy" id="476652"/>
    <lineage>
        <taxon>Bacteria</taxon>
        <taxon>Bacillati</taxon>
        <taxon>Bacillota</taxon>
        <taxon>Clostridia</taxon>
        <taxon>Eubacteriales</taxon>
        <taxon>Desulfitobacteriaceae</taxon>
        <taxon>Desulfosporosinus</taxon>
    </lineage>
</organism>
<reference evidence="2 3" key="1">
    <citation type="submission" date="2015-06" db="EMBL/GenBank/DDBJ databases">
        <title>Draft genome of the moderately acidophilic sulfate reducer Candidatus Desulfosporosinus acididurans strain M1.</title>
        <authorList>
            <person name="Poehlein A."/>
            <person name="Petzsch P."/>
            <person name="Johnson B.D."/>
            <person name="Schloemann M."/>
            <person name="Daniel R."/>
            <person name="Muehling M."/>
        </authorList>
    </citation>
    <scope>NUCLEOTIDE SEQUENCE [LARGE SCALE GENOMIC DNA]</scope>
    <source>
        <strain evidence="2 3">M1</strain>
    </source>
</reference>
<dbReference type="PANTHER" id="PTHR34387">
    <property type="entry name" value="SLR1258 PROTEIN"/>
    <property type="match status" value="1"/>
</dbReference>
<evidence type="ECO:0000313" key="2">
    <source>
        <dbReference type="EMBL" id="KLU66958.1"/>
    </source>
</evidence>
<dbReference type="STRING" id="476652.DEAC_c08920"/>
<dbReference type="InterPro" id="IPR052022">
    <property type="entry name" value="26kDa_periplasmic_antigen"/>
</dbReference>
<dbReference type="Gene3D" id="3.30.70.2970">
    <property type="entry name" value="Protein of unknown function (DUF541), domain 2"/>
    <property type="match status" value="1"/>
</dbReference>
<accession>A0A0J1FVF6</accession>
<evidence type="ECO:0000313" key="3">
    <source>
        <dbReference type="Proteomes" id="UP000036356"/>
    </source>
</evidence>
<dbReference type="RefSeq" id="WP_047808819.1">
    <property type="nucleotide sequence ID" value="NZ_LDZY01000003.1"/>
</dbReference>
<protein>
    <submittedName>
        <fullName evidence="2">26 kDa periplasmic immunogenic protein</fullName>
    </submittedName>
</protein>
<proteinExistence type="predicted"/>
<dbReference type="GO" id="GO:0006974">
    <property type="term" value="P:DNA damage response"/>
    <property type="evidence" value="ECO:0007669"/>
    <property type="project" value="TreeGrafter"/>
</dbReference>
<dbReference type="EMBL" id="LDZY01000003">
    <property type="protein sequence ID" value="KLU66958.1"/>
    <property type="molecule type" value="Genomic_DNA"/>
</dbReference>
<feature type="chain" id="PRO_5005251079" evidence="1">
    <location>
        <begin position="25"/>
        <end position="240"/>
    </location>
</feature>
<gene>
    <name evidence="2" type="ORF">DEAC_c08920</name>
</gene>
<dbReference type="AlphaFoldDB" id="A0A0J1FVF6"/>
<sequence length="240" mass="25633">MKKSLKLIFFALVLTLLFAQTASAAEIQQQAGTIETSATSSVDVDPDIVQLNLSVRTEASSAALAQENNSTAVNKAMDLLVGEGLSKDAITTTNYSTYSYTKTDNNTKNEVTVYSSNSSMTVTIKELDKVGEILDKLADISEVNVNSVNYSIQDPAKYKDQVIASAIAAAKQNILSSANALGVTIDKLDSLKIDFNSASNIQPYTRNSVSLSTSATPQPQSPEKITISATADLSYTVQQK</sequence>
<comment type="caution">
    <text evidence="2">The sequence shown here is derived from an EMBL/GenBank/DDBJ whole genome shotgun (WGS) entry which is preliminary data.</text>
</comment>
<dbReference type="InterPro" id="IPR007497">
    <property type="entry name" value="SIMPL/DUF541"/>
</dbReference>
<dbReference type="PANTHER" id="PTHR34387:SF2">
    <property type="entry name" value="SLR1258 PROTEIN"/>
    <property type="match status" value="1"/>
</dbReference>
<dbReference type="Pfam" id="PF04402">
    <property type="entry name" value="SIMPL"/>
    <property type="match status" value="1"/>
</dbReference>
<evidence type="ECO:0000256" key="1">
    <source>
        <dbReference type="SAM" id="SignalP"/>
    </source>
</evidence>
<keyword evidence="1" id="KW-0732">Signal</keyword>
<keyword evidence="3" id="KW-1185">Reference proteome</keyword>
<dbReference type="Proteomes" id="UP000036356">
    <property type="component" value="Unassembled WGS sequence"/>
</dbReference>
<dbReference type="Gene3D" id="3.30.110.170">
    <property type="entry name" value="Protein of unknown function (DUF541), domain 1"/>
    <property type="match status" value="1"/>
</dbReference>
<feature type="signal peptide" evidence="1">
    <location>
        <begin position="1"/>
        <end position="24"/>
    </location>
</feature>
<dbReference type="PATRIC" id="fig|476652.3.peg.916"/>